<dbReference type="InterPro" id="IPR002575">
    <property type="entry name" value="Aminoglycoside_PTrfase"/>
</dbReference>
<dbReference type="InterPro" id="IPR050249">
    <property type="entry name" value="Pseudomonas-type_ThrB"/>
</dbReference>
<protein>
    <submittedName>
        <fullName evidence="3">Phosphotransferase</fullName>
    </submittedName>
</protein>
<comment type="similarity">
    <text evidence="1">Belongs to the pseudomonas-type ThrB family.</text>
</comment>
<dbReference type="AlphaFoldDB" id="A0A9Q4AKE6"/>
<comment type="caution">
    <text evidence="3">The sequence shown here is derived from an EMBL/GenBank/DDBJ whole genome shotgun (WGS) entry which is preliminary data.</text>
</comment>
<dbReference type="SUPFAM" id="SSF56112">
    <property type="entry name" value="Protein kinase-like (PK-like)"/>
    <property type="match status" value="1"/>
</dbReference>
<dbReference type="PANTHER" id="PTHR21064:SF6">
    <property type="entry name" value="AMINOGLYCOSIDE PHOSPHOTRANSFERASE DOMAIN-CONTAINING PROTEIN"/>
    <property type="match status" value="1"/>
</dbReference>
<evidence type="ECO:0000259" key="2">
    <source>
        <dbReference type="Pfam" id="PF01636"/>
    </source>
</evidence>
<sequence length="329" mass="36402">MPEPTLPLHERDLENALPLWPELAGAEPRLINYSENHTFLLSVPGGEAFTLRVHRPDYQSTANIESELAWLESLHRQTDLAIPEPVAGGDGKLLQCFQTPSGETRHAVLYHFIPGQEPSPDSNLVDLFAVLGGYAAGLHRHSIAWKRPLGFERQAWTAATILDADGLWGDWRVAPGVTGGIHPVLDLAQLELRRRLDAYGTGPDRYGLIHADMRLGNLLVHGDQVSLIDFDDCGLCWFGYDFAAAISFHETNKAVPALKASWLEAYQAVRPLSEDDIAILDSMVMLRRMALLAWIGSHAETTLAQSHMTGFAEGTADLAERYLRGGIWR</sequence>
<reference evidence="3" key="1">
    <citation type="submission" date="2022-06" db="EMBL/GenBank/DDBJ databases">
        <title>Devosia sp. XJ19-45 genome assembly.</title>
        <authorList>
            <person name="Li B."/>
            <person name="Cai M."/>
            <person name="Nie G."/>
            <person name="Li W."/>
        </authorList>
    </citation>
    <scope>NUCLEOTIDE SEQUENCE</scope>
    <source>
        <strain evidence="3">XJ19-45</strain>
    </source>
</reference>
<proteinExistence type="inferred from homology"/>
<name>A0A9Q4AKE6_9HYPH</name>
<gene>
    <name evidence="3" type="ORF">NF348_00725</name>
</gene>
<keyword evidence="4" id="KW-1185">Reference proteome</keyword>
<dbReference type="PANTHER" id="PTHR21064">
    <property type="entry name" value="AMINOGLYCOSIDE PHOSPHOTRANSFERASE DOMAIN-CONTAINING PROTEIN-RELATED"/>
    <property type="match status" value="1"/>
</dbReference>
<dbReference type="GO" id="GO:0004413">
    <property type="term" value="F:homoserine kinase activity"/>
    <property type="evidence" value="ECO:0007669"/>
    <property type="project" value="TreeGrafter"/>
</dbReference>
<dbReference type="Gene3D" id="3.90.1200.10">
    <property type="match status" value="1"/>
</dbReference>
<organism evidence="3 4">
    <name type="scientific">Devosia ureilytica</name>
    <dbReference type="NCBI Taxonomy" id="2952754"/>
    <lineage>
        <taxon>Bacteria</taxon>
        <taxon>Pseudomonadati</taxon>
        <taxon>Pseudomonadota</taxon>
        <taxon>Alphaproteobacteria</taxon>
        <taxon>Hyphomicrobiales</taxon>
        <taxon>Devosiaceae</taxon>
        <taxon>Devosia</taxon>
    </lineage>
</organism>
<evidence type="ECO:0000313" key="3">
    <source>
        <dbReference type="EMBL" id="MCP8885628.1"/>
    </source>
</evidence>
<dbReference type="Proteomes" id="UP001060275">
    <property type="component" value="Unassembled WGS sequence"/>
</dbReference>
<dbReference type="Pfam" id="PF01636">
    <property type="entry name" value="APH"/>
    <property type="match status" value="1"/>
</dbReference>
<evidence type="ECO:0000256" key="1">
    <source>
        <dbReference type="ARBA" id="ARBA00038240"/>
    </source>
</evidence>
<dbReference type="InterPro" id="IPR011009">
    <property type="entry name" value="Kinase-like_dom_sf"/>
</dbReference>
<dbReference type="GO" id="GO:0009088">
    <property type="term" value="P:threonine biosynthetic process"/>
    <property type="evidence" value="ECO:0007669"/>
    <property type="project" value="TreeGrafter"/>
</dbReference>
<feature type="domain" description="Aminoglycoside phosphotransferase" evidence="2">
    <location>
        <begin position="35"/>
        <end position="271"/>
    </location>
</feature>
<dbReference type="EMBL" id="JAMWDU010000001">
    <property type="protein sequence ID" value="MCP8885628.1"/>
    <property type="molecule type" value="Genomic_DNA"/>
</dbReference>
<accession>A0A9Q4AKE6</accession>
<evidence type="ECO:0000313" key="4">
    <source>
        <dbReference type="Proteomes" id="UP001060275"/>
    </source>
</evidence>
<dbReference type="RefSeq" id="WP_254673154.1">
    <property type="nucleotide sequence ID" value="NZ_JAMWDU010000001.1"/>
</dbReference>